<evidence type="ECO:0000313" key="2">
    <source>
        <dbReference type="EMBL" id="NLD25138.1"/>
    </source>
</evidence>
<dbReference type="EMBL" id="JAAZBX010000002">
    <property type="protein sequence ID" value="NLD25138.1"/>
    <property type="molecule type" value="Genomic_DNA"/>
</dbReference>
<dbReference type="Proteomes" id="UP000545876">
    <property type="component" value="Unassembled WGS sequence"/>
</dbReference>
<protein>
    <recommendedName>
        <fullName evidence="4">Purple acid phosphatase N-terminal domain-containing protein</fullName>
    </recommendedName>
</protein>
<dbReference type="AlphaFoldDB" id="A0A847CYV9"/>
<reference evidence="2 3" key="1">
    <citation type="journal article" date="2020" name="Biotechnol. Biofuels">
        <title>New insights from the biogas microbiome by comprehensive genome-resolved metagenomics of nearly 1600 species originating from multiple anaerobic digesters.</title>
        <authorList>
            <person name="Campanaro S."/>
            <person name="Treu L."/>
            <person name="Rodriguez-R L.M."/>
            <person name="Kovalovszki A."/>
            <person name="Ziels R.M."/>
            <person name="Maus I."/>
            <person name="Zhu X."/>
            <person name="Kougias P.G."/>
            <person name="Basile A."/>
            <person name="Luo G."/>
            <person name="Schluter A."/>
            <person name="Konstantinidis K.T."/>
            <person name="Angelidaki I."/>
        </authorList>
    </citation>
    <scope>NUCLEOTIDE SEQUENCE [LARGE SCALE GENOMIC DNA]</scope>
    <source>
        <strain evidence="2">AS06rmzACSIP_65</strain>
    </source>
</reference>
<feature type="transmembrane region" description="Helical" evidence="1">
    <location>
        <begin position="6"/>
        <end position="25"/>
    </location>
</feature>
<keyword evidence="1" id="KW-0472">Membrane</keyword>
<evidence type="ECO:0000313" key="3">
    <source>
        <dbReference type="Proteomes" id="UP000545876"/>
    </source>
</evidence>
<gene>
    <name evidence="2" type="ORF">GX656_00650</name>
</gene>
<organism evidence="2 3">
    <name type="scientific">Candidatus Dojkabacteria bacterium</name>
    <dbReference type="NCBI Taxonomy" id="2099670"/>
    <lineage>
        <taxon>Bacteria</taxon>
        <taxon>Candidatus Dojkabacteria</taxon>
    </lineage>
</organism>
<dbReference type="GO" id="GO:0003993">
    <property type="term" value="F:acid phosphatase activity"/>
    <property type="evidence" value="ECO:0007669"/>
    <property type="project" value="InterPro"/>
</dbReference>
<accession>A0A847CYV9</accession>
<dbReference type="SUPFAM" id="SSF49363">
    <property type="entry name" value="Purple acid phosphatase, N-terminal domain"/>
    <property type="match status" value="1"/>
</dbReference>
<keyword evidence="1" id="KW-1133">Transmembrane helix</keyword>
<proteinExistence type="predicted"/>
<evidence type="ECO:0008006" key="4">
    <source>
        <dbReference type="Google" id="ProtNLM"/>
    </source>
</evidence>
<name>A0A847CYV9_9BACT</name>
<comment type="caution">
    <text evidence="2">The sequence shown here is derived from an EMBL/GenBank/DDBJ whole genome shotgun (WGS) entry which is preliminary data.</text>
</comment>
<dbReference type="GO" id="GO:0046872">
    <property type="term" value="F:metal ion binding"/>
    <property type="evidence" value="ECO:0007669"/>
    <property type="project" value="InterPro"/>
</dbReference>
<evidence type="ECO:0000256" key="1">
    <source>
        <dbReference type="SAM" id="Phobius"/>
    </source>
</evidence>
<sequence>MSKKIFIIIVGIVFVVVSLSIFILFKKNVGGFDTLFISQGNCTPFNLFVSKGEMEYSAKIVWETKGECMGFVQYGLNKEDLDRVGIDVLNGYKGKKHEIVLEKLLTKEKYFFLINSDGEAFGNNGRPLELVLSNL</sequence>
<dbReference type="InterPro" id="IPR008963">
    <property type="entry name" value="Purple_acid_Pase-like_N"/>
</dbReference>
<keyword evidence="1" id="KW-0812">Transmembrane</keyword>